<evidence type="ECO:0000313" key="2">
    <source>
        <dbReference type="Proteomes" id="UP000001548"/>
    </source>
</evidence>
<organism evidence="1 2">
    <name type="scientific">Giardia intestinalis (strain ATCC 50803 / WB clone C6)</name>
    <name type="common">Giardia lamblia</name>
    <dbReference type="NCBI Taxonomy" id="184922"/>
    <lineage>
        <taxon>Eukaryota</taxon>
        <taxon>Metamonada</taxon>
        <taxon>Diplomonadida</taxon>
        <taxon>Hexamitidae</taxon>
        <taxon>Giardiinae</taxon>
        <taxon>Giardia</taxon>
    </lineage>
</organism>
<dbReference type="InterPro" id="IPR036770">
    <property type="entry name" value="Ankyrin_rpt-contain_sf"/>
</dbReference>
<proteinExistence type="predicted"/>
<sequence>MLLNADTYCRTALMCAAAEGQTTEVDSLIDEEGGTRDATGMTALMHAARNNQRIHRALLQKEAGVCDNSGFSALRHALLAGSEQSVADLCEPEYHTLSWTPLMESVVANDVSSVKLHARNYSRHQDSYGVTALMLAAGLNHYSLLALLIDTEAGMKDQDGVTALMRASLLGHVRVVALLAPHESSIVDSRGWSALAYAISKEHTDIVKILIPYEYRLINAPSPDLRLYASNSQNQLIKELVYGPGLQFLIIDSLPPDVVSGAEHCSICLDEVAIIRALPCTHRLLCISCASCFQKTSDQCPICRAKVASWEIDAPSTSP</sequence>
<keyword evidence="2" id="KW-1185">Reference proteome</keyword>
<dbReference type="SUPFAM" id="SSF48403">
    <property type="entry name" value="Ankyrin repeat"/>
    <property type="match status" value="1"/>
</dbReference>
<dbReference type="EMBL" id="AACB03000002">
    <property type="protein sequence ID" value="KAE8304543.1"/>
    <property type="molecule type" value="Genomic_DNA"/>
</dbReference>
<dbReference type="HOGENOM" id="CLU_724499_0_0_1"/>
<dbReference type="GeneID" id="5697565"/>
<evidence type="ECO:0000313" key="1">
    <source>
        <dbReference type="EMBL" id="KAE8304543.1"/>
    </source>
</evidence>
<dbReference type="Gene3D" id="1.25.40.20">
    <property type="entry name" value="Ankyrin repeat-containing domain"/>
    <property type="match status" value="2"/>
</dbReference>
<dbReference type="KEGG" id="gla:GL50803_004320"/>
<dbReference type="PROSITE" id="PS50089">
    <property type="entry name" value="ZF_RING_2"/>
    <property type="match status" value="1"/>
</dbReference>
<protein>
    <submittedName>
        <fullName evidence="1">Ankyrin repeat protein 2</fullName>
    </submittedName>
</protein>
<dbReference type="STRING" id="184922.A8BUX1"/>
<dbReference type="Pfam" id="PF13920">
    <property type="entry name" value="zf-C3HC4_3"/>
    <property type="match status" value="1"/>
</dbReference>
<comment type="caution">
    <text evidence="1">The sequence shown here is derived from an EMBL/GenBank/DDBJ whole genome shotgun (WGS) entry which is preliminary data.</text>
</comment>
<dbReference type="SUPFAM" id="SSF57850">
    <property type="entry name" value="RING/U-box"/>
    <property type="match status" value="1"/>
</dbReference>
<dbReference type="SMART" id="SM00184">
    <property type="entry name" value="RING"/>
    <property type="match status" value="1"/>
</dbReference>
<dbReference type="Gene3D" id="3.30.40.10">
    <property type="entry name" value="Zinc/RING finger domain, C3HC4 (zinc finger)"/>
    <property type="match status" value="1"/>
</dbReference>
<dbReference type="RefSeq" id="XP_001704680.1">
    <property type="nucleotide sequence ID" value="XM_001704628.1"/>
</dbReference>
<gene>
    <name evidence="1" type="ORF">GL50803_004320</name>
</gene>
<dbReference type="Proteomes" id="UP000001548">
    <property type="component" value="Unassembled WGS sequence"/>
</dbReference>
<dbReference type="SMART" id="SM00248">
    <property type="entry name" value="ANK"/>
    <property type="match status" value="5"/>
</dbReference>
<dbReference type="AlphaFoldDB" id="A8BUX1"/>
<dbReference type="InterPro" id="IPR001841">
    <property type="entry name" value="Znf_RING"/>
</dbReference>
<dbReference type="PANTHER" id="PTHR24120:SF4">
    <property type="entry name" value="GH07239P"/>
    <property type="match status" value="1"/>
</dbReference>
<dbReference type="OMA" id="KVASWEI"/>
<name>A8BUX1_GIAIC</name>
<dbReference type="InterPro" id="IPR002110">
    <property type="entry name" value="Ankyrin_rpt"/>
</dbReference>
<accession>A8BUX1</accession>
<reference evidence="1 2" key="1">
    <citation type="journal article" date="2007" name="Science">
        <title>Genomic minimalism in the early diverging intestinal parasite Giardia lamblia.</title>
        <authorList>
            <person name="Morrison H.G."/>
            <person name="McArthur A.G."/>
            <person name="Gillin F.D."/>
            <person name="Aley S.B."/>
            <person name="Adam R.D."/>
            <person name="Olsen G.J."/>
            <person name="Best A.A."/>
            <person name="Cande W.Z."/>
            <person name="Chen F."/>
            <person name="Cipriano M.J."/>
            <person name="Davids B.J."/>
            <person name="Dawson S.C."/>
            <person name="Elmendorf H.G."/>
            <person name="Hehl A.B."/>
            <person name="Holder M.E."/>
            <person name="Huse S.M."/>
            <person name="Kim U.U."/>
            <person name="Lasek-Nesselquist E."/>
            <person name="Manning G."/>
            <person name="Nigam A."/>
            <person name="Nixon J.E."/>
            <person name="Palm D."/>
            <person name="Passamaneck N.E."/>
            <person name="Prabhu A."/>
            <person name="Reich C.I."/>
            <person name="Reiner D.S."/>
            <person name="Samuelson J."/>
            <person name="Svard S.G."/>
            <person name="Sogin M.L."/>
        </authorList>
    </citation>
    <scope>NUCLEOTIDE SEQUENCE [LARGE SCALE GENOMIC DNA]</scope>
    <source>
        <strain evidence="1 2">WB C6</strain>
    </source>
</reference>
<dbReference type="InterPro" id="IPR013083">
    <property type="entry name" value="Znf_RING/FYVE/PHD"/>
</dbReference>
<dbReference type="PANTHER" id="PTHR24120">
    <property type="entry name" value="GH07239P"/>
    <property type="match status" value="1"/>
</dbReference>
<dbReference type="Pfam" id="PF12796">
    <property type="entry name" value="Ank_2"/>
    <property type="match status" value="2"/>
</dbReference>
<dbReference type="VEuPathDB" id="GiardiaDB:GL50803_4320"/>